<evidence type="ECO:0000256" key="1">
    <source>
        <dbReference type="SAM" id="MobiDB-lite"/>
    </source>
</evidence>
<dbReference type="EMBL" id="CANTFL010001315">
    <property type="protein sequence ID" value="CAI5736550.1"/>
    <property type="molecule type" value="Genomic_DNA"/>
</dbReference>
<proteinExistence type="predicted"/>
<evidence type="ECO:0000313" key="2">
    <source>
        <dbReference type="EMBL" id="CAI5736550.1"/>
    </source>
</evidence>
<dbReference type="Proteomes" id="UP001162031">
    <property type="component" value="Unassembled WGS sequence"/>
</dbReference>
<accession>A0AAV0UI09</accession>
<name>A0AAV0UI09_HYABA</name>
<gene>
    <name evidence="2" type="ORF">HBR001_LOCUS6862</name>
</gene>
<reference evidence="2" key="1">
    <citation type="submission" date="2022-12" db="EMBL/GenBank/DDBJ databases">
        <authorList>
            <person name="Webb A."/>
        </authorList>
    </citation>
    <scope>NUCLEOTIDE SEQUENCE</scope>
    <source>
        <strain evidence="2">Hp1</strain>
    </source>
</reference>
<comment type="caution">
    <text evidence="2">The sequence shown here is derived from an EMBL/GenBank/DDBJ whole genome shotgun (WGS) entry which is preliminary data.</text>
</comment>
<sequence>MAKKTTASRSKSNGGKKRDGSKKSRKSGMCMALTKPKRAVVATRVDKSDPQHVKRQMKLAKRSTTPVPNEWRNFDERMAAKLKSRTSQSTAAAPSTFVVAAPTFQFNANPVQPKMAVREVRGFDGFMAALEAPKDAPTVTLNQVTRPAKPVQLEYGSSNVFAVLDRGDEEQMPAAVQAAPAFIQPATFTFAAAKQTFPPQSIRCLETQVAAVEIDPDL</sequence>
<evidence type="ECO:0000313" key="3">
    <source>
        <dbReference type="Proteomes" id="UP001162031"/>
    </source>
</evidence>
<keyword evidence="3" id="KW-1185">Reference proteome</keyword>
<organism evidence="2 3">
    <name type="scientific">Hyaloperonospora brassicae</name>
    <name type="common">Brassica downy mildew</name>
    <name type="synonym">Peronospora brassicae</name>
    <dbReference type="NCBI Taxonomy" id="162125"/>
    <lineage>
        <taxon>Eukaryota</taxon>
        <taxon>Sar</taxon>
        <taxon>Stramenopiles</taxon>
        <taxon>Oomycota</taxon>
        <taxon>Peronosporomycetes</taxon>
        <taxon>Peronosporales</taxon>
        <taxon>Peronosporaceae</taxon>
        <taxon>Hyaloperonospora</taxon>
    </lineage>
</organism>
<protein>
    <submittedName>
        <fullName evidence="2">Uncharacterized protein</fullName>
    </submittedName>
</protein>
<dbReference type="AlphaFoldDB" id="A0AAV0UI09"/>
<feature type="region of interest" description="Disordered" evidence="1">
    <location>
        <begin position="1"/>
        <end position="69"/>
    </location>
</feature>